<dbReference type="EC" id="3.5.1.4" evidence="3"/>
<comment type="caution">
    <text evidence="8">The sequence shown here is derived from an EMBL/GenBank/DDBJ whole genome shotgun (WGS) entry which is preliminary data.</text>
</comment>
<evidence type="ECO:0000256" key="6">
    <source>
        <dbReference type="PIRSR" id="PIRSR001221-2"/>
    </source>
</evidence>
<evidence type="ECO:0000256" key="4">
    <source>
        <dbReference type="ARBA" id="ARBA00022801"/>
    </source>
</evidence>
<dbReference type="PIRSF" id="PIRSF001221">
    <property type="entry name" value="Amidase_fungi"/>
    <property type="match status" value="1"/>
</dbReference>
<feature type="active site" description="Charge relay system" evidence="5">
    <location>
        <position position="214"/>
    </location>
</feature>
<protein>
    <recommendedName>
        <fullName evidence="3">amidase</fullName>
        <ecNumber evidence="3">3.5.1.4</ecNumber>
    </recommendedName>
</protein>
<dbReference type="InterPro" id="IPR023631">
    <property type="entry name" value="Amidase_dom"/>
</dbReference>
<dbReference type="SUPFAM" id="SSF75304">
    <property type="entry name" value="Amidase signature (AS) enzymes"/>
    <property type="match status" value="1"/>
</dbReference>
<keyword evidence="4" id="KW-0378">Hydrolase</keyword>
<feature type="binding site" evidence="6">
    <location>
        <position position="214"/>
    </location>
    <ligand>
        <name>substrate</name>
    </ligand>
</feature>
<dbReference type="PANTHER" id="PTHR46072">
    <property type="entry name" value="AMIDASE-RELATED-RELATED"/>
    <property type="match status" value="1"/>
</dbReference>
<reference evidence="8" key="1">
    <citation type="submission" date="2022-07" db="EMBL/GenBank/DDBJ databases">
        <title>Fungi with potential for degradation of polypropylene.</title>
        <authorList>
            <person name="Gostincar C."/>
        </authorList>
    </citation>
    <scope>NUCLEOTIDE SEQUENCE</scope>
    <source>
        <strain evidence="8">EXF-13308</strain>
    </source>
</reference>
<dbReference type="AlphaFoldDB" id="A0AA38RRC5"/>
<evidence type="ECO:0000313" key="9">
    <source>
        <dbReference type="Proteomes" id="UP001174694"/>
    </source>
</evidence>
<dbReference type="Pfam" id="PF01425">
    <property type="entry name" value="Amidase"/>
    <property type="match status" value="1"/>
</dbReference>
<evidence type="ECO:0000256" key="2">
    <source>
        <dbReference type="ARBA" id="ARBA00009199"/>
    </source>
</evidence>
<evidence type="ECO:0000259" key="7">
    <source>
        <dbReference type="Pfam" id="PF01425"/>
    </source>
</evidence>
<feature type="active site" description="Charge relay system" evidence="5">
    <location>
        <position position="138"/>
    </location>
</feature>
<evidence type="ECO:0000256" key="5">
    <source>
        <dbReference type="PIRSR" id="PIRSR001221-1"/>
    </source>
</evidence>
<feature type="active site" description="Acyl-ester intermediate" evidence="5">
    <location>
        <position position="238"/>
    </location>
</feature>
<evidence type="ECO:0000256" key="1">
    <source>
        <dbReference type="ARBA" id="ARBA00001311"/>
    </source>
</evidence>
<gene>
    <name evidence="8" type="ORF">NKR23_g9116</name>
</gene>
<name>A0AA38RRC5_9PEZI</name>
<dbReference type="InterPro" id="IPR036928">
    <property type="entry name" value="AS_sf"/>
</dbReference>
<dbReference type="PROSITE" id="PS00571">
    <property type="entry name" value="AMIDASES"/>
    <property type="match status" value="1"/>
</dbReference>
<dbReference type="PANTHER" id="PTHR46072:SF5">
    <property type="entry name" value="GENERAL AMIDASE-C"/>
    <property type="match status" value="1"/>
</dbReference>
<evidence type="ECO:0000313" key="8">
    <source>
        <dbReference type="EMBL" id="KAJ9137527.1"/>
    </source>
</evidence>
<comment type="similarity">
    <text evidence="2">Belongs to the amidase family.</text>
</comment>
<dbReference type="Proteomes" id="UP001174694">
    <property type="component" value="Unassembled WGS sequence"/>
</dbReference>
<feature type="binding site" evidence="6">
    <location>
        <position position="188"/>
    </location>
    <ligand>
        <name>substrate</name>
    </ligand>
</feature>
<organism evidence="8 9">
    <name type="scientific">Pleurostoma richardsiae</name>
    <dbReference type="NCBI Taxonomy" id="41990"/>
    <lineage>
        <taxon>Eukaryota</taxon>
        <taxon>Fungi</taxon>
        <taxon>Dikarya</taxon>
        <taxon>Ascomycota</taxon>
        <taxon>Pezizomycotina</taxon>
        <taxon>Sordariomycetes</taxon>
        <taxon>Sordariomycetidae</taxon>
        <taxon>Calosphaeriales</taxon>
        <taxon>Pleurostomataceae</taxon>
        <taxon>Pleurostoma</taxon>
    </lineage>
</organism>
<dbReference type="InterPro" id="IPR020556">
    <property type="entry name" value="Amidase_CS"/>
</dbReference>
<proteinExistence type="inferred from homology"/>
<dbReference type="GO" id="GO:0004040">
    <property type="term" value="F:amidase activity"/>
    <property type="evidence" value="ECO:0007669"/>
    <property type="project" value="UniProtKB-EC"/>
</dbReference>
<evidence type="ECO:0000256" key="3">
    <source>
        <dbReference type="ARBA" id="ARBA00012922"/>
    </source>
</evidence>
<feature type="binding site" evidence="6">
    <location>
        <begin position="235"/>
        <end position="238"/>
    </location>
    <ligand>
        <name>substrate</name>
    </ligand>
</feature>
<dbReference type="EMBL" id="JANBVO010000034">
    <property type="protein sequence ID" value="KAJ9137527.1"/>
    <property type="molecule type" value="Genomic_DNA"/>
</dbReference>
<feature type="domain" description="Amidase" evidence="7">
    <location>
        <begin position="82"/>
        <end position="528"/>
    </location>
</feature>
<dbReference type="Gene3D" id="3.90.1300.10">
    <property type="entry name" value="Amidase signature (AS) domain"/>
    <property type="match status" value="1"/>
</dbReference>
<keyword evidence="9" id="KW-1185">Reference proteome</keyword>
<sequence>MAVEEWQVIVKRKQAEAAAKIPTKWRLPAEYTKSISEEAFNNVLDVPRRCGLLSAKQLDITEGHDATALLEKMRTGQLTSFEVTEAFCIRAAIAQQVTRCLTEVFFDRALDRAKELDEYFQTTGNVVGPLHGLPISLKDCFNVDGIPSTIGFTSFIDHGPAGSNSALVQVLLDLGAVFYVKTNIPQTMMAGDSHNYVFGRTLNPNRSNLSAGGSSGGEGALIAMRGSVLGVGTDIAGSIRIPGICNGTFALRPSADRIPYNGQTSSARAGLAGIKPCAGPLAISARDLTLFASTVVGHDPWRLDSSVIYTPWRSVAPKEKLKLGFILEDPSFPVHPPVLNTLTRTVEALKAAGHEVVDLATPSVRDATVLAFRMFSMDPANTALKHIQASGEPRIPALSSTDLPHPDMPYDYAPLTLEGLYDLNVQRAEFKEQFRLLITQAGIDAIIMPGYQGTAVRHDMIGWVPYTVLLNLLDYPATIIPYRRADKVDDAKYLRDVRYVPPYVAEEVEGAPCCVQVVGRNMREEELLRDTQTVATALGK</sequence>
<comment type="catalytic activity">
    <reaction evidence="1">
        <text>a monocarboxylic acid amide + H2O = a monocarboxylate + NH4(+)</text>
        <dbReference type="Rhea" id="RHEA:12020"/>
        <dbReference type="ChEBI" id="CHEBI:15377"/>
        <dbReference type="ChEBI" id="CHEBI:28938"/>
        <dbReference type="ChEBI" id="CHEBI:35757"/>
        <dbReference type="ChEBI" id="CHEBI:83628"/>
        <dbReference type="EC" id="3.5.1.4"/>
    </reaction>
</comment>
<accession>A0AA38RRC5</accession>